<evidence type="ECO:0000313" key="3">
    <source>
        <dbReference type="Proteomes" id="UP000831768"/>
    </source>
</evidence>
<name>A0A8U0A0L9_9EURY</name>
<dbReference type="KEGG" id="haad:MW046_11915"/>
<dbReference type="EMBL" id="CP096019">
    <property type="protein sequence ID" value="UPM42655.1"/>
    <property type="molecule type" value="Genomic_DNA"/>
</dbReference>
<dbReference type="Proteomes" id="UP000831768">
    <property type="component" value="Chromosome"/>
</dbReference>
<gene>
    <name evidence="2" type="ORF">MW046_11915</name>
</gene>
<reference evidence="2" key="1">
    <citation type="submission" date="2022-04" db="EMBL/GenBank/DDBJ databases">
        <title>Halocatena sp. nov., isolated from a salt lake.</title>
        <authorList>
            <person name="Cui H.-L."/>
        </authorList>
    </citation>
    <scope>NUCLEOTIDE SEQUENCE</scope>
    <source>
        <strain evidence="2">AD-1</strain>
    </source>
</reference>
<keyword evidence="1" id="KW-1133">Transmembrane helix</keyword>
<evidence type="ECO:0000256" key="1">
    <source>
        <dbReference type="SAM" id="Phobius"/>
    </source>
</evidence>
<protein>
    <submittedName>
        <fullName evidence="2">Uncharacterized protein</fullName>
    </submittedName>
</protein>
<keyword evidence="1" id="KW-0472">Membrane</keyword>
<sequence>MNWTRLLGAVVVLVIGITTIGSLLTLGETGLQTGQYTGPTTLTTILVAAIVLGLIGLGVRSSRFLSNPYW</sequence>
<keyword evidence="1" id="KW-0812">Transmembrane</keyword>
<dbReference type="AlphaFoldDB" id="A0A8U0A0L9"/>
<accession>A0A8U0A0L9</accession>
<proteinExistence type="predicted"/>
<feature type="transmembrane region" description="Helical" evidence="1">
    <location>
        <begin position="39"/>
        <end position="59"/>
    </location>
</feature>
<evidence type="ECO:0000313" key="2">
    <source>
        <dbReference type="EMBL" id="UPM42655.1"/>
    </source>
</evidence>
<keyword evidence="3" id="KW-1185">Reference proteome</keyword>
<organism evidence="2 3">
    <name type="scientific">Halocatena salina</name>
    <dbReference type="NCBI Taxonomy" id="2934340"/>
    <lineage>
        <taxon>Archaea</taxon>
        <taxon>Methanobacteriati</taxon>
        <taxon>Methanobacteriota</taxon>
        <taxon>Stenosarchaea group</taxon>
        <taxon>Halobacteria</taxon>
        <taxon>Halobacteriales</taxon>
        <taxon>Natronomonadaceae</taxon>
        <taxon>Halocatena</taxon>
    </lineage>
</organism>
<dbReference type="RefSeq" id="WP_247993326.1">
    <property type="nucleotide sequence ID" value="NZ_CP096019.1"/>
</dbReference>
<feature type="transmembrane region" description="Helical" evidence="1">
    <location>
        <begin position="7"/>
        <end position="27"/>
    </location>
</feature>
<dbReference type="GeneID" id="71928764"/>